<sequence length="137" mass="15652">MSDTSTENPVNKPIFVCYKPCSTCAKARTWLRSQGIDFLERDIKGDNPTFEELDTWQRLSGLPVKRFFNTSGQLYRSMGLSGRLPEMSREAALRLLSTDGMLVKRPILVDGSTVLVGFRQPQWEQWWADANENPHKS</sequence>
<dbReference type="CDD" id="cd03036">
    <property type="entry name" value="ArsC_like"/>
    <property type="match status" value="1"/>
</dbReference>
<dbReference type="AlphaFoldDB" id="A0A087VTP8"/>
<dbReference type="HOGENOM" id="CLU_116644_2_0_11"/>
<keyword evidence="3" id="KW-1185">Reference proteome</keyword>
<dbReference type="InterPro" id="IPR006504">
    <property type="entry name" value="Tscrpt_reg_Spx/MgsR"/>
</dbReference>
<proteinExistence type="inferred from homology"/>
<dbReference type="PANTHER" id="PTHR30041">
    <property type="entry name" value="ARSENATE REDUCTASE"/>
    <property type="match status" value="1"/>
</dbReference>
<gene>
    <name evidence="2" type="ORF">BINDI_0425</name>
</gene>
<dbReference type="RefSeq" id="WP_052108676.1">
    <property type="nucleotide sequence ID" value="NZ_CP006018.1"/>
</dbReference>
<protein>
    <submittedName>
        <fullName evidence="2">Transcriptional regulator, Spx/MgsR family</fullName>
    </submittedName>
</protein>
<name>A0A087VTP8_9BIFI</name>
<evidence type="ECO:0000313" key="3">
    <source>
        <dbReference type="Proteomes" id="UP000028569"/>
    </source>
</evidence>
<comment type="similarity">
    <text evidence="1">Belongs to the ArsC family.</text>
</comment>
<dbReference type="InterPro" id="IPR036249">
    <property type="entry name" value="Thioredoxin-like_sf"/>
</dbReference>
<dbReference type="OrthoDB" id="9803749at2"/>
<dbReference type="PROSITE" id="PS51353">
    <property type="entry name" value="ARSC"/>
    <property type="match status" value="1"/>
</dbReference>
<dbReference type="EMBL" id="CP006018">
    <property type="protein sequence ID" value="AIC91706.1"/>
    <property type="molecule type" value="Genomic_DNA"/>
</dbReference>
<dbReference type="KEGG" id="bii:BINDI_0425"/>
<dbReference type="Proteomes" id="UP000028569">
    <property type="component" value="Chromosome"/>
</dbReference>
<dbReference type="Pfam" id="PF03960">
    <property type="entry name" value="ArsC"/>
    <property type="match status" value="1"/>
</dbReference>
<evidence type="ECO:0000313" key="2">
    <source>
        <dbReference type="EMBL" id="AIC91706.1"/>
    </source>
</evidence>
<dbReference type="InterPro" id="IPR006660">
    <property type="entry name" value="Arsenate_reductase-like"/>
</dbReference>
<evidence type="ECO:0000256" key="1">
    <source>
        <dbReference type="PROSITE-ProRule" id="PRU01282"/>
    </source>
</evidence>
<reference evidence="2 3" key="1">
    <citation type="journal article" date="2014" name="Appl. Environ. Microbiol.">
        <title>Genomic encyclopedia of type strains of the genus Bifidobacterium.</title>
        <authorList>
            <person name="Milani C."/>
            <person name="Lugli G.A."/>
            <person name="Duranti S."/>
            <person name="Turroni F."/>
            <person name="Bottacini F."/>
            <person name="Mangifesta M."/>
            <person name="Sanchez B."/>
            <person name="Viappiani A."/>
            <person name="Mancabelli L."/>
            <person name="Taminiau B."/>
            <person name="Delcenserie V."/>
            <person name="Barrangou R."/>
            <person name="Margolles A."/>
            <person name="van Sinderen D."/>
            <person name="Ventura M."/>
        </authorList>
    </citation>
    <scope>NUCLEOTIDE SEQUENCE [LARGE SCALE GENOMIC DNA]</scope>
    <source>
        <strain evidence="2 3">LMG 11587</strain>
    </source>
</reference>
<dbReference type="Gene3D" id="3.40.30.10">
    <property type="entry name" value="Glutaredoxin"/>
    <property type="match status" value="1"/>
</dbReference>
<accession>A0A087VTP8</accession>
<dbReference type="NCBIfam" id="TIGR01617">
    <property type="entry name" value="arsC_related"/>
    <property type="match status" value="1"/>
</dbReference>
<dbReference type="PANTHER" id="PTHR30041:SF8">
    <property type="entry name" value="PROTEIN YFFB"/>
    <property type="match status" value="1"/>
</dbReference>
<organism evidence="2 3">
    <name type="scientific">Bifidobacterium [indicum] DSM 20214 = LMG 11587</name>
    <dbReference type="NCBI Taxonomy" id="1341694"/>
    <lineage>
        <taxon>Bacteria</taxon>
        <taxon>Bacillati</taxon>
        <taxon>Actinomycetota</taxon>
        <taxon>Actinomycetes</taxon>
        <taxon>Bifidobacteriales</taxon>
        <taxon>Bifidobacteriaceae</taxon>
        <taxon>Bifidobacterium</taxon>
    </lineage>
</organism>
<dbReference type="SUPFAM" id="SSF52833">
    <property type="entry name" value="Thioredoxin-like"/>
    <property type="match status" value="1"/>
</dbReference>